<accession>A0A845QC04</accession>
<evidence type="ECO:0000256" key="4">
    <source>
        <dbReference type="SAM" id="SignalP"/>
    </source>
</evidence>
<organism evidence="5 6">
    <name type="scientific">Pyruvatibacter mobilis</name>
    <dbReference type="NCBI Taxonomy" id="1712261"/>
    <lineage>
        <taxon>Bacteria</taxon>
        <taxon>Pseudomonadati</taxon>
        <taxon>Pseudomonadota</taxon>
        <taxon>Alphaproteobacteria</taxon>
        <taxon>Hyphomicrobiales</taxon>
        <taxon>Parvibaculaceae</taxon>
        <taxon>Pyruvatibacter</taxon>
    </lineage>
</organism>
<feature type="binding site" evidence="3">
    <location>
        <position position="233"/>
    </location>
    <ligand>
        <name>Na(+)</name>
        <dbReference type="ChEBI" id="CHEBI:29101"/>
    </ligand>
</feature>
<dbReference type="PIRSF" id="PIRSF039026">
    <property type="entry name" value="SiaP"/>
    <property type="match status" value="1"/>
</dbReference>
<dbReference type="RefSeq" id="WP_160587703.1">
    <property type="nucleotide sequence ID" value="NZ_BMHN01000001.1"/>
</dbReference>
<proteinExistence type="predicted"/>
<name>A0A845QC04_9HYPH</name>
<dbReference type="InterPro" id="IPR018389">
    <property type="entry name" value="DctP_fam"/>
</dbReference>
<dbReference type="SUPFAM" id="SSF53850">
    <property type="entry name" value="Periplasmic binding protein-like II"/>
    <property type="match status" value="1"/>
</dbReference>
<dbReference type="PROSITE" id="PS51257">
    <property type="entry name" value="PROKAR_LIPOPROTEIN"/>
    <property type="match status" value="1"/>
</dbReference>
<dbReference type="PANTHER" id="PTHR33376">
    <property type="match status" value="1"/>
</dbReference>
<feature type="binding site" evidence="2">
    <location>
        <position position="174"/>
    </location>
    <ligand>
        <name>substrate</name>
    </ligand>
</feature>
<evidence type="ECO:0000313" key="6">
    <source>
        <dbReference type="Proteomes" id="UP000470384"/>
    </source>
</evidence>
<dbReference type="InterPro" id="IPR038404">
    <property type="entry name" value="TRAP_DctP_sf"/>
</dbReference>
<dbReference type="GO" id="GO:0031317">
    <property type="term" value="C:tripartite ATP-independent periplasmic transporter complex"/>
    <property type="evidence" value="ECO:0007669"/>
    <property type="project" value="InterPro"/>
</dbReference>
<feature type="chain" id="PRO_5032550596" evidence="4">
    <location>
        <begin position="24"/>
        <end position="380"/>
    </location>
</feature>
<feature type="binding site" evidence="3">
    <location>
        <position position="232"/>
    </location>
    <ligand>
        <name>substrate</name>
    </ligand>
</feature>
<evidence type="ECO:0000256" key="3">
    <source>
        <dbReference type="PIRSR" id="PIRSR039026-2"/>
    </source>
</evidence>
<dbReference type="Proteomes" id="UP000470384">
    <property type="component" value="Unassembled WGS sequence"/>
</dbReference>
<dbReference type="GO" id="GO:0055085">
    <property type="term" value="P:transmembrane transport"/>
    <property type="evidence" value="ECO:0007669"/>
    <property type="project" value="InterPro"/>
</dbReference>
<keyword evidence="3" id="KW-0479">Metal-binding</keyword>
<dbReference type="GeneID" id="300654511"/>
<dbReference type="GO" id="GO:0046872">
    <property type="term" value="F:metal ion binding"/>
    <property type="evidence" value="ECO:0007669"/>
    <property type="project" value="UniProtKB-KW"/>
</dbReference>
<dbReference type="InterPro" id="IPR026289">
    <property type="entry name" value="SBP_TakP-like"/>
</dbReference>
<keyword evidence="6" id="KW-1185">Reference proteome</keyword>
<dbReference type="Pfam" id="PF03480">
    <property type="entry name" value="DctP"/>
    <property type="match status" value="1"/>
</dbReference>
<dbReference type="Gene3D" id="3.40.190.10">
    <property type="entry name" value="Periplasmic binding protein-like II"/>
    <property type="match status" value="1"/>
</dbReference>
<comment type="caution">
    <text evidence="5">The sequence shown here is derived from an EMBL/GenBank/DDBJ whole genome shotgun (WGS) entry which is preliminary data.</text>
</comment>
<evidence type="ECO:0000313" key="5">
    <source>
        <dbReference type="EMBL" id="NBG95808.1"/>
    </source>
</evidence>
<dbReference type="EMBL" id="WXYQ01000006">
    <property type="protein sequence ID" value="NBG95808.1"/>
    <property type="molecule type" value="Genomic_DNA"/>
</dbReference>
<evidence type="ECO:0000256" key="1">
    <source>
        <dbReference type="ARBA" id="ARBA00022729"/>
    </source>
</evidence>
<dbReference type="PANTHER" id="PTHR33376:SF5">
    <property type="entry name" value="EXTRACYTOPLASMIC SOLUTE RECEPTOR PROTEIN"/>
    <property type="match status" value="1"/>
</dbReference>
<feature type="binding site" evidence="2">
    <location>
        <position position="195"/>
    </location>
    <ligand>
        <name>substrate</name>
    </ligand>
</feature>
<dbReference type="AlphaFoldDB" id="A0A845QC04"/>
<feature type="binding site" evidence="3">
    <location>
        <position position="258"/>
    </location>
    <ligand>
        <name>substrate</name>
    </ligand>
</feature>
<feature type="signal peptide" evidence="4">
    <location>
        <begin position="1"/>
        <end position="23"/>
    </location>
</feature>
<protein>
    <submittedName>
        <fullName evidence="5">Twin-arginine translocation signal domain-containing protein</fullName>
    </submittedName>
</protein>
<gene>
    <name evidence="5" type="ORF">GTQ45_08685</name>
</gene>
<dbReference type="CDD" id="cd13604">
    <property type="entry name" value="PBP2_TRAP_ketoacid_lactate_like"/>
    <property type="match status" value="1"/>
</dbReference>
<dbReference type="NCBIfam" id="TIGR01409">
    <property type="entry name" value="TAT_signal_seq"/>
    <property type="match status" value="1"/>
</dbReference>
<keyword evidence="1 4" id="KW-0732">Signal</keyword>
<sequence length="380" mass="41217">MKRRDFLTGAAVTGAAAATLAVAGCDSGQNTADCAPGTEPASPAIVTNKRKLKMVTTWQKNFPGLGTSAERVAKRIEDATDGQISIKVYAAGELVPAFECFDAVSNGTADCYNGAEYYWQGKSVGFSFFTAVPFGMTANELTAWIYHGGGQELWDELSARFNLKGFLSANTGVQMGGWFNKQITSLEDLKGLKIRMPGLGGEVMRRLGAAAVSLPGPDIYQALQTGAINATEWVGPWNDLAQGFYKVTKYYYWPGFHEPGAALATVFNKDVYESLTKGQKQIIQTVCHTEHDYTLAEFNQKNAGALDTLIKDHGVVLEKFPADVFAGMREASAAVLADVSQESEIAGRIYSSFKENLENSIRWTRISEEAYVNMRTANAG</sequence>
<evidence type="ECO:0000256" key="2">
    <source>
        <dbReference type="PIRSR" id="PIRSR039026-1"/>
    </source>
</evidence>
<reference evidence="5 6" key="1">
    <citation type="journal article" date="2016" name="Int. J. Syst. Evol. Microbiol.">
        <title>Pyruvatibacter mobilis gen. nov., sp. nov., a marine bacterium from the culture broth of Picochlorum sp. 122.</title>
        <authorList>
            <person name="Wang G."/>
            <person name="Tang M."/>
            <person name="Wu H."/>
            <person name="Dai S."/>
            <person name="Li T."/>
            <person name="Chen C."/>
            <person name="He H."/>
            <person name="Fan J."/>
            <person name="Xiang W."/>
            <person name="Li X."/>
        </authorList>
    </citation>
    <scope>NUCLEOTIDE SEQUENCE [LARGE SCALE GENOMIC DNA]</scope>
    <source>
        <strain evidence="5 6">GYP-11</strain>
    </source>
</reference>
<dbReference type="OrthoDB" id="9780733at2"/>
<dbReference type="NCBIfam" id="NF037995">
    <property type="entry name" value="TRAP_S1"/>
    <property type="match status" value="1"/>
</dbReference>
<dbReference type="Gene3D" id="3.40.190.170">
    <property type="entry name" value="Bacterial extracellular solute-binding protein, family 7"/>
    <property type="match status" value="1"/>
</dbReference>
<dbReference type="InterPro" id="IPR019546">
    <property type="entry name" value="TAT_signal_bac_arc"/>
</dbReference>